<accession>A0A381UPI9</accession>
<dbReference type="AlphaFoldDB" id="A0A381UPI9"/>
<dbReference type="EMBL" id="UINC01006774">
    <property type="protein sequence ID" value="SVA29558.1"/>
    <property type="molecule type" value="Genomic_DNA"/>
</dbReference>
<protein>
    <submittedName>
        <fullName evidence="1">Uncharacterized protein</fullName>
    </submittedName>
</protein>
<name>A0A381UPI9_9ZZZZ</name>
<gene>
    <name evidence="1" type="ORF">METZ01_LOCUS82412</name>
</gene>
<organism evidence="1">
    <name type="scientific">marine metagenome</name>
    <dbReference type="NCBI Taxonomy" id="408172"/>
    <lineage>
        <taxon>unclassified sequences</taxon>
        <taxon>metagenomes</taxon>
        <taxon>ecological metagenomes</taxon>
    </lineage>
</organism>
<proteinExistence type="predicted"/>
<reference evidence="1" key="1">
    <citation type="submission" date="2018-05" db="EMBL/GenBank/DDBJ databases">
        <authorList>
            <person name="Lanie J.A."/>
            <person name="Ng W.-L."/>
            <person name="Kazmierczak K.M."/>
            <person name="Andrzejewski T.M."/>
            <person name="Davidsen T.M."/>
            <person name="Wayne K.J."/>
            <person name="Tettelin H."/>
            <person name="Glass J.I."/>
            <person name="Rusch D."/>
            <person name="Podicherti R."/>
            <person name="Tsui H.-C.T."/>
            <person name="Winkler M.E."/>
        </authorList>
    </citation>
    <scope>NUCLEOTIDE SEQUENCE</scope>
</reference>
<sequence length="76" mass="8221">MNKLRTTGIHEQQLGIGRDRGIAGRMLDDFADRLANGRAAWFAKTGCLAACIGQSFGQSLYLCRFAAALDSLEGDE</sequence>
<evidence type="ECO:0000313" key="1">
    <source>
        <dbReference type="EMBL" id="SVA29558.1"/>
    </source>
</evidence>